<keyword evidence="6" id="KW-0808">Transferase</keyword>
<organism evidence="6 7">
    <name type="scientific">Litoreibacter ascidiaceicola</name>
    <dbReference type="NCBI Taxonomy" id="1486859"/>
    <lineage>
        <taxon>Bacteria</taxon>
        <taxon>Pseudomonadati</taxon>
        <taxon>Pseudomonadota</taxon>
        <taxon>Alphaproteobacteria</taxon>
        <taxon>Rhodobacterales</taxon>
        <taxon>Roseobacteraceae</taxon>
        <taxon>Litoreibacter</taxon>
    </lineage>
</organism>
<sequence length="148" mass="16835">MKNFPDLPPIWLLLFMGVNWLAARFLPWRVDAPLLDVVSWGGIAIGLVLIAWSAVWFWLRKTTIEPHHTPQNLIVEGPYQLSRNPIYVGMAIILAAAVVGRGQFLCLILIPLFVVLINRRFIVPEEASLRAVFGAEAETYMQATRRWL</sequence>
<dbReference type="OrthoDB" id="9811969at2"/>
<proteinExistence type="predicted"/>
<dbReference type="PANTHER" id="PTHR12714:SF11">
    <property type="entry name" value="PROTEIN C-TERMINAL S-ISOPRENYLCYSTEINE CARBOXYL O-METHYLTRANSFERASE"/>
    <property type="match status" value="1"/>
</dbReference>
<evidence type="ECO:0000256" key="4">
    <source>
        <dbReference type="ARBA" id="ARBA00023136"/>
    </source>
</evidence>
<evidence type="ECO:0000256" key="5">
    <source>
        <dbReference type="SAM" id="Phobius"/>
    </source>
</evidence>
<keyword evidence="3 5" id="KW-1133">Transmembrane helix</keyword>
<evidence type="ECO:0000256" key="1">
    <source>
        <dbReference type="ARBA" id="ARBA00004127"/>
    </source>
</evidence>
<dbReference type="Proteomes" id="UP000184144">
    <property type="component" value="Unassembled WGS sequence"/>
</dbReference>
<evidence type="ECO:0000256" key="3">
    <source>
        <dbReference type="ARBA" id="ARBA00022989"/>
    </source>
</evidence>
<gene>
    <name evidence="6" type="ORF">SAMN05444273_10237</name>
</gene>
<accession>A0A1M4UUR7</accession>
<feature type="transmembrane region" description="Helical" evidence="5">
    <location>
        <begin position="86"/>
        <end position="117"/>
    </location>
</feature>
<dbReference type="InterPro" id="IPR007318">
    <property type="entry name" value="Phopholipid_MeTrfase"/>
</dbReference>
<evidence type="ECO:0000256" key="2">
    <source>
        <dbReference type="ARBA" id="ARBA00022692"/>
    </source>
</evidence>
<dbReference type="GO" id="GO:0032259">
    <property type="term" value="P:methylation"/>
    <property type="evidence" value="ECO:0007669"/>
    <property type="project" value="UniProtKB-KW"/>
</dbReference>
<dbReference type="PANTHER" id="PTHR12714">
    <property type="entry name" value="PROTEIN-S ISOPRENYLCYSTEINE O-METHYLTRANSFERASE"/>
    <property type="match status" value="1"/>
</dbReference>
<dbReference type="Pfam" id="PF04191">
    <property type="entry name" value="PEMT"/>
    <property type="match status" value="1"/>
</dbReference>
<dbReference type="Gene3D" id="1.20.120.1630">
    <property type="match status" value="1"/>
</dbReference>
<feature type="transmembrane region" description="Helical" evidence="5">
    <location>
        <begin position="38"/>
        <end position="59"/>
    </location>
</feature>
<keyword evidence="2 5" id="KW-0812">Transmembrane</keyword>
<dbReference type="AlphaFoldDB" id="A0A1M4UUR7"/>
<protein>
    <submittedName>
        <fullName evidence="6">Protein-S-isoprenylcysteine O-methyltransferase Ste14</fullName>
    </submittedName>
</protein>
<dbReference type="STRING" id="1486859.SAMN05444273_10237"/>
<dbReference type="GO" id="GO:0008168">
    <property type="term" value="F:methyltransferase activity"/>
    <property type="evidence" value="ECO:0007669"/>
    <property type="project" value="UniProtKB-KW"/>
</dbReference>
<evidence type="ECO:0000313" key="7">
    <source>
        <dbReference type="Proteomes" id="UP000184144"/>
    </source>
</evidence>
<reference evidence="7" key="1">
    <citation type="submission" date="2016-11" db="EMBL/GenBank/DDBJ databases">
        <authorList>
            <person name="Varghese N."/>
            <person name="Submissions S."/>
        </authorList>
    </citation>
    <scope>NUCLEOTIDE SEQUENCE [LARGE SCALE GENOMIC DNA]</scope>
    <source>
        <strain evidence="7">DSM 100566</strain>
    </source>
</reference>
<dbReference type="GO" id="GO:0012505">
    <property type="term" value="C:endomembrane system"/>
    <property type="evidence" value="ECO:0007669"/>
    <property type="project" value="UniProtKB-SubCell"/>
</dbReference>
<feature type="transmembrane region" description="Helical" evidence="5">
    <location>
        <begin position="6"/>
        <end position="26"/>
    </location>
</feature>
<keyword evidence="7" id="KW-1185">Reference proteome</keyword>
<keyword evidence="6" id="KW-0489">Methyltransferase</keyword>
<comment type="subcellular location">
    <subcellularLocation>
        <location evidence="1">Endomembrane system</location>
        <topology evidence="1">Multi-pass membrane protein</topology>
    </subcellularLocation>
</comment>
<name>A0A1M4UUR7_9RHOB</name>
<keyword evidence="4 5" id="KW-0472">Membrane</keyword>
<dbReference type="EMBL" id="FQUV01000002">
    <property type="protein sequence ID" value="SHE60501.1"/>
    <property type="molecule type" value="Genomic_DNA"/>
</dbReference>
<evidence type="ECO:0000313" key="6">
    <source>
        <dbReference type="EMBL" id="SHE60501.1"/>
    </source>
</evidence>
<dbReference type="RefSeq" id="WP_073140663.1">
    <property type="nucleotide sequence ID" value="NZ_FQUV01000002.1"/>
</dbReference>